<dbReference type="Proteomes" id="UP000199103">
    <property type="component" value="Chromosome I"/>
</dbReference>
<name>A0A1H1MZ41_9ACTN</name>
<dbReference type="STRING" id="630515.SAMN04489812_0310"/>
<organism evidence="1 2">
    <name type="scientific">Microlunatus soli</name>
    <dbReference type="NCBI Taxonomy" id="630515"/>
    <lineage>
        <taxon>Bacteria</taxon>
        <taxon>Bacillati</taxon>
        <taxon>Actinomycetota</taxon>
        <taxon>Actinomycetes</taxon>
        <taxon>Propionibacteriales</taxon>
        <taxon>Propionibacteriaceae</taxon>
        <taxon>Microlunatus</taxon>
    </lineage>
</organism>
<dbReference type="EMBL" id="LT629772">
    <property type="protein sequence ID" value="SDR91888.1"/>
    <property type="molecule type" value="Genomic_DNA"/>
</dbReference>
<sequence>MLRWSAELVISEGRSARLGIVVLESLADSELLQPEDQPIVNGVLIAVTRPPVDEIVGGLSS</sequence>
<keyword evidence="2" id="KW-1185">Reference proteome</keyword>
<evidence type="ECO:0000313" key="2">
    <source>
        <dbReference type="Proteomes" id="UP000199103"/>
    </source>
</evidence>
<gene>
    <name evidence="1" type="ORF">SAMN04489812_0310</name>
</gene>
<reference evidence="1 2" key="1">
    <citation type="submission" date="2016-10" db="EMBL/GenBank/DDBJ databases">
        <authorList>
            <person name="de Groot N.N."/>
        </authorList>
    </citation>
    <scope>NUCLEOTIDE SEQUENCE [LARGE SCALE GENOMIC DNA]</scope>
    <source>
        <strain evidence="1 2">DSM 21800</strain>
    </source>
</reference>
<accession>A0A1H1MZ41</accession>
<evidence type="ECO:0000313" key="1">
    <source>
        <dbReference type="EMBL" id="SDR91888.1"/>
    </source>
</evidence>
<protein>
    <submittedName>
        <fullName evidence="1">Uncharacterized protein</fullName>
    </submittedName>
</protein>
<dbReference type="AlphaFoldDB" id="A0A1H1MZ41"/>
<proteinExistence type="predicted"/>